<proteinExistence type="predicted"/>
<sequence>MIVVPRSIVLGLAALFSAYHVVLALVAIAAPRIRPSRSSPWRSTSSPRS</sequence>
<dbReference type="EMBL" id="MDHH01000009">
    <property type="protein sequence ID" value="OUE00014.1"/>
    <property type="molecule type" value="Genomic_DNA"/>
</dbReference>
<gene>
    <name evidence="1" type="ORF">CMMCAS07_19685</name>
</gene>
<dbReference type="Proteomes" id="UP000195062">
    <property type="component" value="Unassembled WGS sequence"/>
</dbReference>
<organism evidence="1 2">
    <name type="scientific">Clavibacter michiganensis subsp. michiganensis</name>
    <dbReference type="NCBI Taxonomy" id="33013"/>
    <lineage>
        <taxon>Bacteria</taxon>
        <taxon>Bacillati</taxon>
        <taxon>Actinomycetota</taxon>
        <taxon>Actinomycetes</taxon>
        <taxon>Micrococcales</taxon>
        <taxon>Microbacteriaceae</taxon>
        <taxon>Clavibacter</taxon>
    </lineage>
</organism>
<accession>A0A251XDW9</accession>
<reference evidence="1 2" key="1">
    <citation type="submission" date="2016-08" db="EMBL/GenBank/DDBJ databases">
        <title>Genome sequence of Clavibacter michiganensis subsp. michiganensis strain CASJ007.</title>
        <authorList>
            <person name="Thapa S.P."/>
            <person name="Coaker G."/>
        </authorList>
    </citation>
    <scope>NUCLEOTIDE SEQUENCE [LARGE SCALE GENOMIC DNA]</scope>
    <source>
        <strain evidence="1">CASJ007</strain>
    </source>
</reference>
<evidence type="ECO:0000313" key="2">
    <source>
        <dbReference type="Proteomes" id="UP000195062"/>
    </source>
</evidence>
<keyword evidence="2" id="KW-1185">Reference proteome</keyword>
<comment type="caution">
    <text evidence="1">The sequence shown here is derived from an EMBL/GenBank/DDBJ whole genome shotgun (WGS) entry which is preliminary data.</text>
</comment>
<protein>
    <submittedName>
        <fullName evidence="1">Uncharacterized protein</fullName>
    </submittedName>
</protein>
<evidence type="ECO:0000313" key="1">
    <source>
        <dbReference type="EMBL" id="OUE00014.1"/>
    </source>
</evidence>
<dbReference type="AlphaFoldDB" id="A0A251XDW9"/>
<name>A0A251XDW9_CLAMM</name>